<dbReference type="Proteomes" id="UP000636505">
    <property type="component" value="Unassembled WGS sequence"/>
</dbReference>
<organism evidence="1 2">
    <name type="scientific">Vasconcelosia minhoensis LEGE 07310</name>
    <dbReference type="NCBI Taxonomy" id="915328"/>
    <lineage>
        <taxon>Bacteria</taxon>
        <taxon>Bacillati</taxon>
        <taxon>Cyanobacteriota</taxon>
        <taxon>Cyanophyceae</taxon>
        <taxon>Nodosilineales</taxon>
        <taxon>Cymatolegaceae</taxon>
        <taxon>Vasconcelosia</taxon>
        <taxon>Vasconcelosia minhoensis</taxon>
    </lineage>
</organism>
<keyword evidence="2" id="KW-1185">Reference proteome</keyword>
<gene>
    <name evidence="1" type="ORF">IQ241_23000</name>
</gene>
<evidence type="ECO:0000313" key="2">
    <source>
        <dbReference type="Proteomes" id="UP000636505"/>
    </source>
</evidence>
<dbReference type="AlphaFoldDB" id="A0A8J7ABS4"/>
<comment type="caution">
    <text evidence="1">The sequence shown here is derived from an EMBL/GenBank/DDBJ whole genome shotgun (WGS) entry which is preliminary data.</text>
</comment>
<name>A0A8J7ABS4_9CYAN</name>
<sequence length="154" mass="17228">MNIDQQIQTLVNDAPDPVAKQAVQAVAPMIKAIAERLKQLEYYILQAQQQGWLTTTLSSRQQPETSKRVIYAFPTLQAAAEGQAAFADPNLMALPHPVAHILFQMLSMQPVDSVIFLEPNARGQGIEIRRSDLKMLFRNQLQQLKRPSVPPDIA</sequence>
<protein>
    <submittedName>
        <fullName evidence="1">Uncharacterized protein</fullName>
    </submittedName>
</protein>
<proteinExistence type="predicted"/>
<reference evidence="1" key="1">
    <citation type="submission" date="2020-10" db="EMBL/GenBank/DDBJ databases">
        <authorList>
            <person name="Castelo-Branco R."/>
            <person name="Eusebio N."/>
            <person name="Adriana R."/>
            <person name="Vieira A."/>
            <person name="Brugerolle De Fraissinette N."/>
            <person name="Rezende De Castro R."/>
            <person name="Schneider M.P."/>
            <person name="Vasconcelos V."/>
            <person name="Leao P.N."/>
        </authorList>
    </citation>
    <scope>NUCLEOTIDE SEQUENCE</scope>
    <source>
        <strain evidence="1">LEGE 07310</strain>
    </source>
</reference>
<evidence type="ECO:0000313" key="1">
    <source>
        <dbReference type="EMBL" id="MBE9080125.1"/>
    </source>
</evidence>
<dbReference type="EMBL" id="JADEXG010000085">
    <property type="protein sequence ID" value="MBE9080125.1"/>
    <property type="molecule type" value="Genomic_DNA"/>
</dbReference>
<accession>A0A8J7ABS4</accession>
<dbReference type="RefSeq" id="WP_193911766.1">
    <property type="nucleotide sequence ID" value="NZ_JADEXG010000085.1"/>
</dbReference>